<accession>A0A6C2U9N0</accession>
<evidence type="ECO:0000313" key="2">
    <source>
        <dbReference type="Proteomes" id="UP000366872"/>
    </source>
</evidence>
<gene>
    <name evidence="1" type="ORF">PDESU_05286</name>
</gene>
<dbReference type="AlphaFoldDB" id="A0A6C2U9N0"/>
<protein>
    <submittedName>
        <fullName evidence="1">Uncharacterized protein</fullName>
    </submittedName>
</protein>
<dbReference type="EMBL" id="CAAHFG010000004">
    <property type="protein sequence ID" value="VGO16695.1"/>
    <property type="molecule type" value="Genomic_DNA"/>
</dbReference>
<organism evidence="1 2">
    <name type="scientific">Pontiella desulfatans</name>
    <dbReference type="NCBI Taxonomy" id="2750659"/>
    <lineage>
        <taxon>Bacteria</taxon>
        <taxon>Pseudomonadati</taxon>
        <taxon>Kiritimatiellota</taxon>
        <taxon>Kiritimatiellia</taxon>
        <taxon>Kiritimatiellales</taxon>
        <taxon>Pontiellaceae</taxon>
        <taxon>Pontiella</taxon>
    </lineage>
</organism>
<name>A0A6C2U9N0_PONDE</name>
<sequence length="45" mass="5316">MRILELGYEQVKRLQYEGYLKVHPGFSNPVRYTGRSVRDVFNGEI</sequence>
<dbReference type="RefSeq" id="WP_168442611.1">
    <property type="nucleotide sequence ID" value="NZ_CAAHFG010000004.1"/>
</dbReference>
<reference evidence="1 2" key="1">
    <citation type="submission" date="2019-04" db="EMBL/GenBank/DDBJ databases">
        <authorList>
            <person name="Van Vliet M D."/>
        </authorList>
    </citation>
    <scope>NUCLEOTIDE SEQUENCE [LARGE SCALE GENOMIC DNA]</scope>
    <source>
        <strain evidence="1 2">F1</strain>
    </source>
</reference>
<dbReference type="Proteomes" id="UP000366872">
    <property type="component" value="Unassembled WGS sequence"/>
</dbReference>
<proteinExistence type="predicted"/>
<evidence type="ECO:0000313" key="1">
    <source>
        <dbReference type="EMBL" id="VGO16695.1"/>
    </source>
</evidence>
<keyword evidence="2" id="KW-1185">Reference proteome</keyword>